<reference evidence="1 2" key="1">
    <citation type="submission" date="2015-08" db="EMBL/GenBank/DDBJ databases">
        <authorList>
            <person name="Barekzi N."/>
            <person name="Doss J.H."/>
            <person name="Bluford J."/>
            <person name="Fizer S."/>
            <person name="Garofalo A.E."/>
            <person name="Gasalao M.B."/>
            <person name="Griffin J."/>
            <person name="Henderson C.M."/>
            <person name="Hyre A.N."/>
            <person name="Irons L.B."/>
            <person name="Jafree E."/>
            <person name="Kanda K."/>
            <person name="Matthews D."/>
            <person name="Mclaren B."/>
            <person name="Moriarty A."/>
            <person name="Northam N."/>
            <person name="Ryan M."/>
            <person name="Smith D.E."/>
            <person name="Vanselow D."/>
            <person name="Welch J."/>
            <person name="Gauthier D."/>
            <person name="Anders K.R."/>
            <person name="Bradley K.W."/>
            <person name="Asai D.J."/>
            <person name="Bowman C.A."/>
            <person name="Russell D.A."/>
            <person name="Pope W.H."/>
            <person name="Jacobs-Sera D."/>
            <person name="Hendrix R.W."/>
            <person name="Hatfull G.F."/>
        </authorList>
    </citation>
    <scope>NUCLEOTIDE SEQUENCE [LARGE SCALE GENOMIC DNA]</scope>
</reference>
<gene>
    <name evidence="1" type="ORF">SEA_BRICOLE_129</name>
</gene>
<protein>
    <submittedName>
        <fullName evidence="1">Uncharacterized protein</fullName>
    </submittedName>
</protein>
<sequence length="77" mass="8731">MTEFFTVIAVVNGRATSDTDASTNSHRSVRSYKTEKIAQKAIRTAVQEPGVTYRILHTVIEDGWEPVSTWTDFVWRA</sequence>
<dbReference type="EMBL" id="KT591491">
    <property type="protein sequence ID" value="ALF00635.1"/>
    <property type="molecule type" value="Genomic_DNA"/>
</dbReference>
<dbReference type="Proteomes" id="UP000221469">
    <property type="component" value="Segment"/>
</dbReference>
<name>A0A0M3UKL9_9CAUD</name>
<evidence type="ECO:0000313" key="2">
    <source>
        <dbReference type="Proteomes" id="UP000221469"/>
    </source>
</evidence>
<accession>A0A0M3UKL9</accession>
<evidence type="ECO:0000313" key="1">
    <source>
        <dbReference type="EMBL" id="ALF00635.1"/>
    </source>
</evidence>
<organism evidence="1 2">
    <name type="scientific">Mycobacterium phage Bricole</name>
    <dbReference type="NCBI Taxonomy" id="1718601"/>
    <lineage>
        <taxon>Viruses</taxon>
        <taxon>Duplodnaviria</taxon>
        <taxon>Heunggongvirae</taxon>
        <taxon>Uroviricota</taxon>
        <taxon>Caudoviricetes</taxon>
        <taxon>Vilmaviridae</taxon>
        <taxon>Mclasvirinae</taxon>
        <taxon>Bongovirus</taxon>
        <taxon>Bongovirus bongo</taxon>
    </lineage>
</organism>
<proteinExistence type="predicted"/>